<evidence type="ECO:0000256" key="1">
    <source>
        <dbReference type="ARBA" id="ARBA00001954"/>
    </source>
</evidence>
<dbReference type="GO" id="GO:0045329">
    <property type="term" value="P:carnitine biosynthetic process"/>
    <property type="evidence" value="ECO:0007669"/>
    <property type="project" value="UniProtKB-KW"/>
</dbReference>
<keyword evidence="13" id="KW-1185">Reference proteome</keyword>
<evidence type="ECO:0000313" key="13">
    <source>
        <dbReference type="Proteomes" id="UP000887568"/>
    </source>
</evidence>
<accession>A0A914BK69</accession>
<dbReference type="Gene3D" id="3.60.130.10">
    <property type="entry name" value="Clavaminate synthase-like"/>
    <property type="match status" value="1"/>
</dbReference>
<dbReference type="OMA" id="ADIWRAT"/>
<dbReference type="SUPFAM" id="SSF51197">
    <property type="entry name" value="Clavaminate synthase-like"/>
    <property type="match status" value="1"/>
</dbReference>
<evidence type="ECO:0000256" key="2">
    <source>
        <dbReference type="ARBA" id="ARBA00001961"/>
    </source>
</evidence>
<proteinExistence type="inferred from homology"/>
<dbReference type="GO" id="GO:0016706">
    <property type="term" value="F:2-oxoglutarate-dependent dioxygenase activity"/>
    <property type="evidence" value="ECO:0007669"/>
    <property type="project" value="UniProtKB-ARBA"/>
</dbReference>
<evidence type="ECO:0000313" key="12">
    <source>
        <dbReference type="EnsemblMetazoa" id="XP_038076683.1"/>
    </source>
</evidence>
<reference evidence="12" key="1">
    <citation type="submission" date="2022-11" db="UniProtKB">
        <authorList>
            <consortium name="EnsemblMetazoa"/>
        </authorList>
    </citation>
    <scope>IDENTIFICATION</scope>
</reference>
<dbReference type="EnsemblMetazoa" id="XM_038220755.1">
    <property type="protein sequence ID" value="XP_038076683.1"/>
    <property type="gene ID" value="LOC119744687"/>
</dbReference>
<dbReference type="InterPro" id="IPR038492">
    <property type="entry name" value="GBBH-like_N_sf"/>
</dbReference>
<comment type="pathway">
    <text evidence="3">Amine and polyamine biosynthesis; carnitine biosynthesis.</text>
</comment>
<name>A0A914BK69_PATMI</name>
<dbReference type="PANTHER" id="PTHR10696:SF33">
    <property type="entry name" value="GAMMA-BUTYROBETAINE DIOXYGENASE"/>
    <property type="match status" value="1"/>
</dbReference>
<protein>
    <recommendedName>
        <fullName evidence="14">Gamma-butyrobetaine dioxygenase</fullName>
    </recommendedName>
</protein>
<dbReference type="RefSeq" id="XP_038076683.1">
    <property type="nucleotide sequence ID" value="XM_038220755.1"/>
</dbReference>
<dbReference type="OrthoDB" id="406634at2759"/>
<keyword evidence="6" id="KW-0124">Carnitine biosynthesis</keyword>
<evidence type="ECO:0000259" key="10">
    <source>
        <dbReference type="Pfam" id="PF02668"/>
    </source>
</evidence>
<dbReference type="InterPro" id="IPR050411">
    <property type="entry name" value="AlphaKG_dependent_hydroxylases"/>
</dbReference>
<comment type="cofactor">
    <cofactor evidence="2">
        <name>L-ascorbate</name>
        <dbReference type="ChEBI" id="CHEBI:38290"/>
    </cofactor>
</comment>
<dbReference type="CDD" id="cd00250">
    <property type="entry name" value="CAS_like"/>
    <property type="match status" value="1"/>
</dbReference>
<feature type="domain" description="Gamma-butyrobetaine hydroxylase-like N-terminal" evidence="11">
    <location>
        <begin position="19"/>
        <end position="95"/>
    </location>
</feature>
<dbReference type="InterPro" id="IPR042098">
    <property type="entry name" value="TauD-like_sf"/>
</dbReference>
<dbReference type="Proteomes" id="UP000887568">
    <property type="component" value="Unplaced"/>
</dbReference>
<organism evidence="12 13">
    <name type="scientific">Patiria miniata</name>
    <name type="common">Bat star</name>
    <name type="synonym">Asterina miniata</name>
    <dbReference type="NCBI Taxonomy" id="46514"/>
    <lineage>
        <taxon>Eukaryota</taxon>
        <taxon>Metazoa</taxon>
        <taxon>Echinodermata</taxon>
        <taxon>Eleutherozoa</taxon>
        <taxon>Asterozoa</taxon>
        <taxon>Asteroidea</taxon>
        <taxon>Valvatacea</taxon>
        <taxon>Valvatida</taxon>
        <taxon>Asterinidae</taxon>
        <taxon>Patiria</taxon>
    </lineage>
</organism>
<dbReference type="GeneID" id="119744687"/>
<evidence type="ECO:0000256" key="7">
    <source>
        <dbReference type="ARBA" id="ARBA00022964"/>
    </source>
</evidence>
<comment type="cofactor">
    <cofactor evidence="1">
        <name>Fe(2+)</name>
        <dbReference type="ChEBI" id="CHEBI:29033"/>
    </cofactor>
</comment>
<dbReference type="InterPro" id="IPR003819">
    <property type="entry name" value="TauD/TfdA-like"/>
</dbReference>
<feature type="domain" description="TauD/TfdA-like" evidence="10">
    <location>
        <begin position="114"/>
        <end position="371"/>
    </location>
</feature>
<dbReference type="Pfam" id="PF02668">
    <property type="entry name" value="TauD"/>
    <property type="match status" value="1"/>
</dbReference>
<comment type="similarity">
    <text evidence="4">Belongs to the gamma-BBH/TMLD family.</text>
</comment>
<dbReference type="AlphaFoldDB" id="A0A914BK69"/>
<evidence type="ECO:0008006" key="14">
    <source>
        <dbReference type="Google" id="ProtNLM"/>
    </source>
</evidence>
<keyword evidence="5" id="KW-0479">Metal-binding</keyword>
<dbReference type="Pfam" id="PF06155">
    <property type="entry name" value="GBBH-like_N"/>
    <property type="match status" value="1"/>
</dbReference>
<dbReference type="PANTHER" id="PTHR10696">
    <property type="entry name" value="GAMMA-BUTYROBETAINE HYDROXYLASE-RELATED"/>
    <property type="match status" value="1"/>
</dbReference>
<sequence>MEPSSQLTSIKRDDSARWYRVCTDNGFEGTYPYVWLRDNCRCSQCFNPSFNQRTLKIVDLDPDVIPSSETIVDDGQVLRVIWPDQHRSDFQAAWLSRRHFSDRPRDLVTDPELQSWGAELNGNIPTFDFQKLLEDDVELYNWLDVLNTKGLAFVKGAPTEKGAGGQIAERIAYLRRTLFGETFQVSTAINPSRPAHTLQAIGLHVDQPYLNYLPGIQMLHCIEKINVEGAENQFADGLRVAEQIREEYSEEYHLLTTREVDYETTGVQFGKSFHLKSRLPTIQLDMDGKFQCIRYADIWRATSMSKVPVGQVTKMYKALKLLNDVMYRPENLVRHQLAEGEIVTFSNHRVLHSRSAITITGEGSRHLEGSYIDWDEALSRMRVLHRKLFCSDARP</sequence>
<evidence type="ECO:0000259" key="11">
    <source>
        <dbReference type="Pfam" id="PF06155"/>
    </source>
</evidence>
<dbReference type="GO" id="GO:0005739">
    <property type="term" value="C:mitochondrion"/>
    <property type="evidence" value="ECO:0007669"/>
    <property type="project" value="TreeGrafter"/>
</dbReference>
<dbReference type="GO" id="GO:0046872">
    <property type="term" value="F:metal ion binding"/>
    <property type="evidence" value="ECO:0007669"/>
    <property type="project" value="UniProtKB-KW"/>
</dbReference>
<dbReference type="FunFam" id="3.30.2020.30:FF:000002">
    <property type="entry name" value="Putative gamma-butyrobetaine dioxygenase"/>
    <property type="match status" value="1"/>
</dbReference>
<dbReference type="FunFam" id="3.60.130.10:FF:000001">
    <property type="entry name" value="Trimethyllysine dioxygenase, mitochondrial"/>
    <property type="match status" value="1"/>
</dbReference>
<evidence type="ECO:0000256" key="4">
    <source>
        <dbReference type="ARBA" id="ARBA00008654"/>
    </source>
</evidence>
<evidence type="ECO:0000256" key="5">
    <source>
        <dbReference type="ARBA" id="ARBA00022723"/>
    </source>
</evidence>
<evidence type="ECO:0000256" key="9">
    <source>
        <dbReference type="ARBA" id="ARBA00023004"/>
    </source>
</evidence>
<keyword evidence="8" id="KW-0560">Oxidoreductase</keyword>
<keyword evidence="9" id="KW-0408">Iron</keyword>
<dbReference type="Gene3D" id="3.30.2020.30">
    <property type="match status" value="1"/>
</dbReference>
<evidence type="ECO:0000256" key="6">
    <source>
        <dbReference type="ARBA" id="ARBA00022873"/>
    </source>
</evidence>
<keyword evidence="7" id="KW-0223">Dioxygenase</keyword>
<evidence type="ECO:0000256" key="3">
    <source>
        <dbReference type="ARBA" id="ARBA00005022"/>
    </source>
</evidence>
<dbReference type="InterPro" id="IPR010376">
    <property type="entry name" value="GBBH-like_N"/>
</dbReference>
<evidence type="ECO:0000256" key="8">
    <source>
        <dbReference type="ARBA" id="ARBA00023002"/>
    </source>
</evidence>